<evidence type="ECO:0000256" key="3">
    <source>
        <dbReference type="PIRSR" id="PIRSR602678-1"/>
    </source>
</evidence>
<comment type="similarity">
    <text evidence="1">Belongs to the GTP cyclohydrolase I type 2/NIF3 family.</text>
</comment>
<dbReference type="GO" id="GO:0005737">
    <property type="term" value="C:cytoplasm"/>
    <property type="evidence" value="ECO:0007669"/>
    <property type="project" value="TreeGrafter"/>
</dbReference>
<protein>
    <submittedName>
        <fullName evidence="4">Nif3-like dinuclear metal center hexameric protein</fullName>
    </submittedName>
</protein>
<dbReference type="SUPFAM" id="SSF102705">
    <property type="entry name" value="NIF3 (NGG1p interacting factor 3)-like"/>
    <property type="match status" value="1"/>
</dbReference>
<dbReference type="InterPro" id="IPR002678">
    <property type="entry name" value="DUF34/NIF3"/>
</dbReference>
<dbReference type="InterPro" id="IPR036069">
    <property type="entry name" value="DUF34/NIF3_sf"/>
</dbReference>
<reference evidence="5" key="1">
    <citation type="journal article" date="2017" name="Proc. Natl. Acad. Sci. U.S.A.">
        <title>Simulation of Deepwater Horizon oil plume reveals substrate specialization within a complex community of hydrocarbon-degraders.</title>
        <authorList>
            <person name="Hu P."/>
            <person name="Dubinsky E.A."/>
            <person name="Probst A.J."/>
            <person name="Wang J."/>
            <person name="Sieber C.M.K."/>
            <person name="Tom L.M."/>
            <person name="Gardinali P."/>
            <person name="Banfield J.F."/>
            <person name="Atlas R.M."/>
            <person name="Andersen G.L."/>
        </authorList>
    </citation>
    <scope>NUCLEOTIDE SEQUENCE [LARGE SCALE GENOMIC DNA]</scope>
</reference>
<dbReference type="GO" id="GO:0046872">
    <property type="term" value="F:metal ion binding"/>
    <property type="evidence" value="ECO:0007669"/>
    <property type="project" value="UniProtKB-KW"/>
</dbReference>
<dbReference type="AlphaFoldDB" id="A0A1Y5F891"/>
<dbReference type="Gene3D" id="3.40.1390.30">
    <property type="entry name" value="NIF3 (NGG1p interacting factor 3)-like"/>
    <property type="match status" value="2"/>
</dbReference>
<dbReference type="NCBIfam" id="TIGR00486">
    <property type="entry name" value="YbgI_SA1388"/>
    <property type="match status" value="1"/>
</dbReference>
<feature type="binding site" evidence="3">
    <location>
        <position position="66"/>
    </location>
    <ligand>
        <name>a divalent metal cation</name>
        <dbReference type="ChEBI" id="CHEBI:60240"/>
        <label>1</label>
    </ligand>
</feature>
<evidence type="ECO:0000256" key="2">
    <source>
        <dbReference type="ARBA" id="ARBA00022723"/>
    </source>
</evidence>
<dbReference type="EMBL" id="MAAO01000006">
    <property type="protein sequence ID" value="OUR97157.1"/>
    <property type="molecule type" value="Genomic_DNA"/>
</dbReference>
<dbReference type="PANTHER" id="PTHR13799:SF14">
    <property type="entry name" value="GTP CYCLOHYDROLASE 1 TYPE 2 HOMOLOG"/>
    <property type="match status" value="1"/>
</dbReference>
<sequence>MSVKRKELEKFLNSLLNIYQFTDYGPNGLQVEGKSEIKKIAFAVSATKHSIDEAVRNGADALVVHHGLFWKFHGTRPLKGAFSKRVFPLVRSEMNLFGYHLPLDAHPEVGNAFALAHKLDLEELKPFGDYKGSPTGIKGKFKSPMDRAELAKTLETILGHSVIFSKPEDDHKIKSMGIITGGANSEWYQAMKDGLDSYLTGEMSEHDWHESAEAGITMFAGGHNATEQFGIQLLMKRVQREFNAECFFITSENPA</sequence>
<dbReference type="Pfam" id="PF01784">
    <property type="entry name" value="DUF34_NIF3"/>
    <property type="match status" value="1"/>
</dbReference>
<proteinExistence type="inferred from homology"/>
<accession>A0A1Y5F891</accession>
<gene>
    <name evidence="4" type="ORF">A9Q84_12585</name>
</gene>
<name>A0A1Y5F891_9BACT</name>
<keyword evidence="2 3" id="KW-0479">Metal-binding</keyword>
<feature type="binding site" evidence="3">
    <location>
        <position position="65"/>
    </location>
    <ligand>
        <name>a divalent metal cation</name>
        <dbReference type="ChEBI" id="CHEBI:60240"/>
        <label>1</label>
    </ligand>
</feature>
<comment type="caution">
    <text evidence="4">The sequence shown here is derived from an EMBL/GenBank/DDBJ whole genome shotgun (WGS) entry which is preliminary data.</text>
</comment>
<evidence type="ECO:0000313" key="4">
    <source>
        <dbReference type="EMBL" id="OUR97157.1"/>
    </source>
</evidence>
<evidence type="ECO:0000256" key="1">
    <source>
        <dbReference type="ARBA" id="ARBA00006964"/>
    </source>
</evidence>
<dbReference type="PANTHER" id="PTHR13799">
    <property type="entry name" value="NGG1 INTERACTING FACTOR 3"/>
    <property type="match status" value="1"/>
</dbReference>
<feature type="binding site" evidence="3">
    <location>
        <position position="104"/>
    </location>
    <ligand>
        <name>a divalent metal cation</name>
        <dbReference type="ChEBI" id="CHEBI:60240"/>
        <label>1</label>
    </ligand>
</feature>
<feature type="binding site" evidence="3">
    <location>
        <position position="223"/>
    </location>
    <ligand>
        <name>a divalent metal cation</name>
        <dbReference type="ChEBI" id="CHEBI:60240"/>
        <label>1</label>
    </ligand>
</feature>
<organism evidence="4 5">
    <name type="scientific">Halobacteriovorax marinus</name>
    <dbReference type="NCBI Taxonomy" id="97084"/>
    <lineage>
        <taxon>Bacteria</taxon>
        <taxon>Pseudomonadati</taxon>
        <taxon>Bdellovibrionota</taxon>
        <taxon>Bacteriovoracia</taxon>
        <taxon>Bacteriovoracales</taxon>
        <taxon>Halobacteriovoraceae</taxon>
        <taxon>Halobacteriovorax</taxon>
    </lineage>
</organism>
<evidence type="ECO:0000313" key="5">
    <source>
        <dbReference type="Proteomes" id="UP000196531"/>
    </source>
</evidence>
<feature type="binding site" evidence="3">
    <location>
        <position position="227"/>
    </location>
    <ligand>
        <name>a divalent metal cation</name>
        <dbReference type="ChEBI" id="CHEBI:60240"/>
        <label>1</label>
    </ligand>
</feature>
<dbReference type="Proteomes" id="UP000196531">
    <property type="component" value="Unassembled WGS sequence"/>
</dbReference>